<sequence>MSLMRLLLVMIGLRSKIKWHSGICRERAILGDFVICLNVLLQSVAKLHFKR</sequence>
<gene>
    <name evidence="1" type="ORF">WRSd3_02065</name>
</gene>
<accession>A0A090NHN2</accession>
<dbReference type="EMBL" id="AXUT01000157">
    <property type="protein sequence ID" value="ESU79524.1"/>
    <property type="molecule type" value="Genomic_DNA"/>
</dbReference>
<evidence type="ECO:0000313" key="2">
    <source>
        <dbReference type="Proteomes" id="UP000017944"/>
    </source>
</evidence>
<evidence type="ECO:0000313" key="1">
    <source>
        <dbReference type="EMBL" id="ESU79524.1"/>
    </source>
</evidence>
<protein>
    <submittedName>
        <fullName evidence="1">Uncharacterized protein</fullName>
    </submittedName>
</protein>
<proteinExistence type="predicted"/>
<reference evidence="1 2" key="1">
    <citation type="submission" date="2013-10" db="EMBL/GenBank/DDBJ databases">
        <title>Draft genomes and the virulence plasmids of Sd1617 vaccine constructs: WRSd3 and WRSd5.</title>
        <authorList>
            <person name="Aksomboon Vongsawan A."/>
            <person name="Venkatesan M.M."/>
            <person name="Vaisvil B."/>
            <person name="Emel G."/>
            <person name="Kepatral V."/>
            <person name="Sethabutr O."/>
            <person name="Serichantalergs O."/>
            <person name="Mason C."/>
        </authorList>
    </citation>
    <scope>NUCLEOTIDE SEQUENCE [LARGE SCALE GENOMIC DNA]</scope>
    <source>
        <strain evidence="1 2">WRSd3</strain>
    </source>
</reference>
<organism evidence="1 2">
    <name type="scientific">Shigella dysenteriae WRSd3</name>
    <dbReference type="NCBI Taxonomy" id="1401327"/>
    <lineage>
        <taxon>Bacteria</taxon>
        <taxon>Pseudomonadati</taxon>
        <taxon>Pseudomonadota</taxon>
        <taxon>Gammaproteobacteria</taxon>
        <taxon>Enterobacterales</taxon>
        <taxon>Enterobacteriaceae</taxon>
        <taxon>Shigella</taxon>
    </lineage>
</organism>
<comment type="caution">
    <text evidence="1">The sequence shown here is derived from an EMBL/GenBank/DDBJ whole genome shotgun (WGS) entry which is preliminary data.</text>
</comment>
<name>A0A090NHN2_SHIDY</name>
<dbReference type="PATRIC" id="fig|1401327.3.peg.1912"/>
<dbReference type="Proteomes" id="UP000017944">
    <property type="component" value="Unassembled WGS sequence"/>
</dbReference>
<dbReference type="AlphaFoldDB" id="A0A090NHN2"/>